<proteinExistence type="predicted"/>
<gene>
    <name evidence="2" type="ORF">HMPREF1544_05388</name>
</gene>
<dbReference type="InterPro" id="IPR041698">
    <property type="entry name" value="Methyltransf_25"/>
</dbReference>
<dbReference type="PANTHER" id="PTHR43591:SF24">
    <property type="entry name" value="2-METHOXY-6-POLYPRENYL-1,4-BENZOQUINOL METHYLASE, MITOCHONDRIAL"/>
    <property type="match status" value="1"/>
</dbReference>
<name>S2JDI1_MUCC1</name>
<protein>
    <recommendedName>
        <fullName evidence="1">Methyltransferase domain-containing protein</fullName>
    </recommendedName>
</protein>
<dbReference type="InParanoid" id="S2JDI1"/>
<dbReference type="Gene3D" id="3.40.50.150">
    <property type="entry name" value="Vaccinia Virus protein VP39"/>
    <property type="match status" value="1"/>
</dbReference>
<dbReference type="EMBL" id="KE123961">
    <property type="protein sequence ID" value="EPB87859.1"/>
    <property type="molecule type" value="Genomic_DNA"/>
</dbReference>
<sequence length="333" mass="38363">MVFLITVQTFLSKTKTKLGAFKKKKNRSDGVKVFSHARTSSSTTVVAANKNQQFQFRDGRRYHADEKVSYLFPSDDDEADRVHQQHWILRYALQRNYHAPVTQLLQQGITVLDSGCGPATWTLEMGETYPSSKFHGIDASSVFPESIKPSNVEFCVTNIAEKIPFSDNTFDYIHQRLLILGLTNDDWENALKELYRVLKPGGYIEVVEPDMQDLRNMGPLLHKIQYTMSEMMLSRNMPPKVAIELQDRLSRAGFVNIELEMTPLKLNHTDKAGYLLWGDYKHAYLNLQQVMAKSNPEWQDAQVYENYIDACGEEAETNKTCVHWYAYYARKPQ</sequence>
<dbReference type="VEuPathDB" id="FungiDB:HMPREF1544_05388"/>
<organism evidence="2 3">
    <name type="scientific">Mucor circinelloides f. circinelloides (strain 1006PhL)</name>
    <name type="common">Mucormycosis agent</name>
    <name type="synonym">Calyptromyces circinelloides</name>
    <dbReference type="NCBI Taxonomy" id="1220926"/>
    <lineage>
        <taxon>Eukaryota</taxon>
        <taxon>Fungi</taxon>
        <taxon>Fungi incertae sedis</taxon>
        <taxon>Mucoromycota</taxon>
        <taxon>Mucoromycotina</taxon>
        <taxon>Mucoromycetes</taxon>
        <taxon>Mucorales</taxon>
        <taxon>Mucorineae</taxon>
        <taxon>Mucoraceae</taxon>
        <taxon>Mucor</taxon>
    </lineage>
</organism>
<dbReference type="PANTHER" id="PTHR43591">
    <property type="entry name" value="METHYLTRANSFERASE"/>
    <property type="match status" value="1"/>
</dbReference>
<dbReference type="STRING" id="1220926.S2JDI1"/>
<accession>S2JDI1</accession>
<dbReference type="OrthoDB" id="2013972at2759"/>
<dbReference type="GO" id="GO:0008168">
    <property type="term" value="F:methyltransferase activity"/>
    <property type="evidence" value="ECO:0007669"/>
    <property type="project" value="TreeGrafter"/>
</dbReference>
<evidence type="ECO:0000259" key="1">
    <source>
        <dbReference type="Pfam" id="PF13649"/>
    </source>
</evidence>
<dbReference type="FunCoup" id="S2JDI1">
    <property type="interactions" value="3"/>
</dbReference>
<evidence type="ECO:0000313" key="3">
    <source>
        <dbReference type="Proteomes" id="UP000014254"/>
    </source>
</evidence>
<keyword evidence="3" id="KW-1185">Reference proteome</keyword>
<dbReference type="AlphaFoldDB" id="S2JDI1"/>
<dbReference type="SUPFAM" id="SSF53335">
    <property type="entry name" value="S-adenosyl-L-methionine-dependent methyltransferases"/>
    <property type="match status" value="1"/>
</dbReference>
<dbReference type="InterPro" id="IPR029063">
    <property type="entry name" value="SAM-dependent_MTases_sf"/>
</dbReference>
<feature type="domain" description="Methyltransferase" evidence="1">
    <location>
        <begin position="111"/>
        <end position="202"/>
    </location>
</feature>
<dbReference type="CDD" id="cd02440">
    <property type="entry name" value="AdoMet_MTases"/>
    <property type="match status" value="1"/>
</dbReference>
<dbReference type="Pfam" id="PF13649">
    <property type="entry name" value="Methyltransf_25"/>
    <property type="match status" value="1"/>
</dbReference>
<evidence type="ECO:0000313" key="2">
    <source>
        <dbReference type="EMBL" id="EPB87859.1"/>
    </source>
</evidence>
<reference evidence="3" key="1">
    <citation type="submission" date="2013-05" db="EMBL/GenBank/DDBJ databases">
        <title>The Genome sequence of Mucor circinelloides f. circinelloides 1006PhL.</title>
        <authorList>
            <consortium name="The Broad Institute Genomics Platform"/>
            <person name="Cuomo C."/>
            <person name="Earl A."/>
            <person name="Findley K."/>
            <person name="Lee S.C."/>
            <person name="Walker B."/>
            <person name="Young S."/>
            <person name="Zeng Q."/>
            <person name="Gargeya S."/>
            <person name="Fitzgerald M."/>
            <person name="Haas B."/>
            <person name="Abouelleil A."/>
            <person name="Allen A.W."/>
            <person name="Alvarado L."/>
            <person name="Arachchi H.M."/>
            <person name="Berlin A.M."/>
            <person name="Chapman S.B."/>
            <person name="Gainer-Dewar J."/>
            <person name="Goldberg J."/>
            <person name="Griggs A."/>
            <person name="Gujja S."/>
            <person name="Hansen M."/>
            <person name="Howarth C."/>
            <person name="Imamovic A."/>
            <person name="Ireland A."/>
            <person name="Larimer J."/>
            <person name="McCowan C."/>
            <person name="Murphy C."/>
            <person name="Pearson M."/>
            <person name="Poon T.W."/>
            <person name="Priest M."/>
            <person name="Roberts A."/>
            <person name="Saif S."/>
            <person name="Shea T."/>
            <person name="Sisk P."/>
            <person name="Sykes S."/>
            <person name="Wortman J."/>
            <person name="Nusbaum C."/>
            <person name="Birren B."/>
        </authorList>
    </citation>
    <scope>NUCLEOTIDE SEQUENCE [LARGE SCALE GENOMIC DNA]</scope>
    <source>
        <strain evidence="3">1006PhL</strain>
    </source>
</reference>
<dbReference type="eggNOG" id="KOG1269">
    <property type="taxonomic scope" value="Eukaryota"/>
</dbReference>
<dbReference type="Proteomes" id="UP000014254">
    <property type="component" value="Unassembled WGS sequence"/>
</dbReference>
<dbReference type="OMA" id="DYKHAYL"/>